<name>A0A0A1UX02_9HYPO</name>
<dbReference type="InterPro" id="IPR011050">
    <property type="entry name" value="Pectin_lyase_fold/virulence"/>
</dbReference>
<dbReference type="AlphaFoldDB" id="A0A0A1UX02"/>
<sequence>MQPTSLRAASAAAVLTLLTLGSAQAKQYYVDCSRPDAGEGSQHRPWNSLQQVNSPTFAPGDVIAFKAGTTCTGTLSPKGVGTADAAIRITKYAAAAAAADNNPNPIINGTGAAAAVTLTNQDHWQISNLTVTNPASGLAARQGIHVTASDGKAHTGITIEHNTVHHVAGQTNKRTHSKDFILSCGILVDTSGAGSRYDGVLVQHNAVSDCGGGGIKVRVGAADNLGHKARVTRNTIRACGGDGIIISYSDSPLMDYNVASDLGTGAYPFTGGNFAGMWVLGDHNPTISHNVVYGSTMSDVDSEAFDCDWGNTGNCTVEYNYSRANAGGAFLNCDDCAPPDAPPGGADQIVRYNIFENDCRMYSNGRRPTLYFYQNVMYCPDEHKGFDIAVADNAYFTNNIFVGNGKALLPARSGIRWRWNVFYRVPRPTDNGIEADPGFVDPGSGGNDLASVGGYKLPRGSPALGNGAVIPDSGGVDFFGNPVSFTQKPNRGAYNGPGL</sequence>
<evidence type="ECO:0000313" key="4">
    <source>
        <dbReference type="Proteomes" id="UP000030151"/>
    </source>
</evidence>
<feature type="signal peptide" evidence="1">
    <location>
        <begin position="1"/>
        <end position="25"/>
    </location>
</feature>
<dbReference type="InterPro" id="IPR006626">
    <property type="entry name" value="PbH1"/>
</dbReference>
<evidence type="ECO:0000259" key="2">
    <source>
        <dbReference type="Pfam" id="PF13229"/>
    </source>
</evidence>
<dbReference type="eggNOG" id="ENOG502T7S4">
    <property type="taxonomic scope" value="Eukaryota"/>
</dbReference>
<dbReference type="OrthoDB" id="3432466at2759"/>
<protein>
    <recommendedName>
        <fullName evidence="2">Right handed beta helix domain-containing protein</fullName>
    </recommendedName>
</protein>
<dbReference type="Pfam" id="PF13229">
    <property type="entry name" value="Beta_helix"/>
    <property type="match status" value="1"/>
</dbReference>
<feature type="chain" id="PRO_5001980923" description="Right handed beta helix domain-containing protein" evidence="1">
    <location>
        <begin position="26"/>
        <end position="499"/>
    </location>
</feature>
<dbReference type="SMART" id="SM00710">
    <property type="entry name" value="PbH1"/>
    <property type="match status" value="6"/>
</dbReference>
<organism evidence="3 4">
    <name type="scientific">Metarhizium robertsii</name>
    <dbReference type="NCBI Taxonomy" id="568076"/>
    <lineage>
        <taxon>Eukaryota</taxon>
        <taxon>Fungi</taxon>
        <taxon>Dikarya</taxon>
        <taxon>Ascomycota</taxon>
        <taxon>Pezizomycotina</taxon>
        <taxon>Sordariomycetes</taxon>
        <taxon>Hypocreomycetidae</taxon>
        <taxon>Hypocreales</taxon>
        <taxon>Clavicipitaceae</taxon>
        <taxon>Metarhizium</taxon>
    </lineage>
</organism>
<proteinExistence type="predicted"/>
<accession>A0A0A1UX02</accession>
<dbReference type="HOGENOM" id="CLU_017311_0_1_1"/>
<dbReference type="InterPro" id="IPR039448">
    <property type="entry name" value="Beta_helix"/>
</dbReference>
<dbReference type="Gene3D" id="2.160.20.10">
    <property type="entry name" value="Single-stranded right-handed beta-helix, Pectin lyase-like"/>
    <property type="match status" value="1"/>
</dbReference>
<evidence type="ECO:0000256" key="1">
    <source>
        <dbReference type="SAM" id="SignalP"/>
    </source>
</evidence>
<dbReference type="SUPFAM" id="SSF51126">
    <property type="entry name" value="Pectin lyase-like"/>
    <property type="match status" value="1"/>
</dbReference>
<gene>
    <name evidence="3" type="ORF">X797_004707</name>
</gene>
<dbReference type="EMBL" id="JELW01000006">
    <property type="protein sequence ID" value="EXV01873.1"/>
    <property type="molecule type" value="Genomic_DNA"/>
</dbReference>
<comment type="caution">
    <text evidence="3">The sequence shown here is derived from an EMBL/GenBank/DDBJ whole genome shotgun (WGS) entry which is preliminary data.</text>
</comment>
<dbReference type="Proteomes" id="UP000030151">
    <property type="component" value="Unassembled WGS sequence"/>
</dbReference>
<keyword evidence="1" id="KW-0732">Signal</keyword>
<reference evidence="3 4" key="1">
    <citation type="submission" date="2014-02" db="EMBL/GenBank/DDBJ databases">
        <title>The genome sequence of the entomopathogenic fungus Metarhizium robertsii ARSEF 2575.</title>
        <authorList>
            <person name="Giuliano Garisto Donzelli B."/>
            <person name="Roe B.A."/>
            <person name="Macmil S.L."/>
            <person name="Krasnoff S.B."/>
            <person name="Gibson D.M."/>
        </authorList>
    </citation>
    <scope>NUCLEOTIDE SEQUENCE [LARGE SCALE GENOMIC DNA]</scope>
    <source>
        <strain evidence="3 4">ARSEF 2575</strain>
    </source>
</reference>
<dbReference type="InterPro" id="IPR012334">
    <property type="entry name" value="Pectin_lyas_fold"/>
</dbReference>
<evidence type="ECO:0000313" key="3">
    <source>
        <dbReference type="EMBL" id="EXV01873.1"/>
    </source>
</evidence>
<feature type="domain" description="Right handed beta helix" evidence="2">
    <location>
        <begin position="229"/>
        <end position="407"/>
    </location>
</feature>